<keyword evidence="5 8" id="KW-0812">Transmembrane</keyword>
<feature type="transmembrane region" description="Helical" evidence="8">
    <location>
        <begin position="78"/>
        <end position="96"/>
    </location>
</feature>
<evidence type="ECO:0000256" key="2">
    <source>
        <dbReference type="ARBA" id="ARBA00006236"/>
    </source>
</evidence>
<evidence type="ECO:0000256" key="3">
    <source>
        <dbReference type="ARBA" id="ARBA00022448"/>
    </source>
</evidence>
<dbReference type="InterPro" id="IPR011701">
    <property type="entry name" value="MFS"/>
</dbReference>
<dbReference type="PANTHER" id="PTHR23502:SF132">
    <property type="entry name" value="POLYAMINE TRANSPORTER 2-RELATED"/>
    <property type="match status" value="1"/>
</dbReference>
<evidence type="ECO:0000259" key="9">
    <source>
        <dbReference type="PROSITE" id="PS50850"/>
    </source>
</evidence>
<name>A0A2M8RUP0_9PAST</name>
<feature type="transmembrane region" description="Helical" evidence="8">
    <location>
        <begin position="291"/>
        <end position="318"/>
    </location>
</feature>
<evidence type="ECO:0000256" key="6">
    <source>
        <dbReference type="ARBA" id="ARBA00022989"/>
    </source>
</evidence>
<organism evidence="10 11">
    <name type="scientific">Caviibacterium pharyngocola</name>
    <dbReference type="NCBI Taxonomy" id="28159"/>
    <lineage>
        <taxon>Bacteria</taxon>
        <taxon>Pseudomonadati</taxon>
        <taxon>Pseudomonadota</taxon>
        <taxon>Gammaproteobacteria</taxon>
        <taxon>Pasteurellales</taxon>
        <taxon>Pasteurellaceae</taxon>
        <taxon>Caviibacterium</taxon>
    </lineage>
</organism>
<feature type="transmembrane region" description="Helical" evidence="8">
    <location>
        <begin position="371"/>
        <end position="391"/>
    </location>
</feature>
<dbReference type="NCBIfam" id="TIGR00710">
    <property type="entry name" value="efflux_Bcr_CflA"/>
    <property type="match status" value="1"/>
</dbReference>
<keyword evidence="3 8" id="KW-0813">Transport</keyword>
<evidence type="ECO:0000256" key="4">
    <source>
        <dbReference type="ARBA" id="ARBA00022475"/>
    </source>
</evidence>
<keyword evidence="6 8" id="KW-1133">Transmembrane helix</keyword>
<feature type="domain" description="Major facilitator superfamily (MFS) profile" evidence="9">
    <location>
        <begin position="12"/>
        <end position="396"/>
    </location>
</feature>
<comment type="caution">
    <text evidence="10">The sequence shown here is derived from an EMBL/GenBank/DDBJ whole genome shotgun (WGS) entry which is preliminary data.</text>
</comment>
<evidence type="ECO:0000256" key="1">
    <source>
        <dbReference type="ARBA" id="ARBA00004651"/>
    </source>
</evidence>
<evidence type="ECO:0000313" key="10">
    <source>
        <dbReference type="EMBL" id="PJG82618.1"/>
    </source>
</evidence>
<dbReference type="InterPro" id="IPR020846">
    <property type="entry name" value="MFS_dom"/>
</dbReference>
<reference evidence="10 11" key="1">
    <citation type="submission" date="2017-11" db="EMBL/GenBank/DDBJ databases">
        <title>Reclassification of Bisgaard taxon 5 as Caviibacterium pharyngocola gen. nov., sp. nov.</title>
        <authorList>
            <person name="Christensen H."/>
        </authorList>
    </citation>
    <scope>NUCLEOTIDE SEQUENCE [LARGE SCALE GENOMIC DNA]</scope>
    <source>
        <strain evidence="10 11">7_3</strain>
    </source>
</reference>
<keyword evidence="7 8" id="KW-0472">Membrane</keyword>
<keyword evidence="11" id="KW-1185">Reference proteome</keyword>
<dbReference type="GO" id="GO:0015385">
    <property type="term" value="F:sodium:proton antiporter activity"/>
    <property type="evidence" value="ECO:0007669"/>
    <property type="project" value="TreeGrafter"/>
</dbReference>
<evidence type="ECO:0000256" key="5">
    <source>
        <dbReference type="ARBA" id="ARBA00022692"/>
    </source>
</evidence>
<dbReference type="CDD" id="cd17320">
    <property type="entry name" value="MFS_MdfA_MDR_like"/>
    <property type="match status" value="1"/>
</dbReference>
<feature type="transmembrane region" description="Helical" evidence="8">
    <location>
        <begin position="140"/>
        <end position="160"/>
    </location>
</feature>
<dbReference type="GO" id="GO:0042910">
    <property type="term" value="F:xenobiotic transmembrane transporter activity"/>
    <property type="evidence" value="ECO:0007669"/>
    <property type="project" value="InterPro"/>
</dbReference>
<comment type="caution">
    <text evidence="8">Lacks conserved residue(s) required for the propagation of feature annotation.</text>
</comment>
<dbReference type="OrthoDB" id="9814303at2"/>
<keyword evidence="8" id="KW-0997">Cell inner membrane</keyword>
<feature type="transmembrane region" description="Helical" evidence="8">
    <location>
        <begin position="166"/>
        <end position="186"/>
    </location>
</feature>
<dbReference type="PROSITE" id="PS50850">
    <property type="entry name" value="MFS"/>
    <property type="match status" value="1"/>
</dbReference>
<dbReference type="NCBIfam" id="NF008314">
    <property type="entry name" value="PRK11102.1"/>
    <property type="match status" value="1"/>
</dbReference>
<keyword evidence="4" id="KW-1003">Cell membrane</keyword>
<dbReference type="InterPro" id="IPR036259">
    <property type="entry name" value="MFS_trans_sf"/>
</dbReference>
<dbReference type="InterPro" id="IPR004812">
    <property type="entry name" value="Efflux_drug-R_Bcr/CmlA"/>
</dbReference>
<feature type="transmembrane region" description="Helical" evidence="8">
    <location>
        <begin position="252"/>
        <end position="270"/>
    </location>
</feature>
<dbReference type="RefSeq" id="WP_100297055.1">
    <property type="nucleotide sequence ID" value="NZ_PHGZ01000018.1"/>
</dbReference>
<feature type="transmembrane region" description="Helical" evidence="8">
    <location>
        <begin position="108"/>
        <end position="128"/>
    </location>
</feature>
<comment type="subcellular location">
    <subcellularLocation>
        <location evidence="8">Cell inner membrane</location>
        <topology evidence="8">Multi-pass membrane protein</topology>
    </subcellularLocation>
    <subcellularLocation>
        <location evidence="1">Cell membrane</location>
        <topology evidence="1">Multi-pass membrane protein</topology>
    </subcellularLocation>
</comment>
<evidence type="ECO:0000256" key="8">
    <source>
        <dbReference type="RuleBase" id="RU365088"/>
    </source>
</evidence>
<evidence type="ECO:0000256" key="7">
    <source>
        <dbReference type="ARBA" id="ARBA00023136"/>
    </source>
</evidence>
<dbReference type="PANTHER" id="PTHR23502">
    <property type="entry name" value="MAJOR FACILITATOR SUPERFAMILY"/>
    <property type="match status" value="1"/>
</dbReference>
<feature type="transmembrane region" description="Helical" evidence="8">
    <location>
        <begin position="47"/>
        <end position="66"/>
    </location>
</feature>
<dbReference type="GO" id="GO:1990961">
    <property type="term" value="P:xenobiotic detoxification by transmembrane export across the plasma membrane"/>
    <property type="evidence" value="ECO:0007669"/>
    <property type="project" value="InterPro"/>
</dbReference>
<protein>
    <recommendedName>
        <fullName evidence="8">Bcr/CflA family efflux transporter</fullName>
    </recommendedName>
</protein>
<dbReference type="Proteomes" id="UP000230282">
    <property type="component" value="Unassembled WGS sequence"/>
</dbReference>
<feature type="transmembrane region" description="Helical" evidence="8">
    <location>
        <begin position="9"/>
        <end position="27"/>
    </location>
</feature>
<feature type="transmembrane region" description="Helical" evidence="8">
    <location>
        <begin position="219"/>
        <end position="246"/>
    </location>
</feature>
<accession>A0A2M8RUP0</accession>
<gene>
    <name evidence="10" type="ORF">CVP04_08355</name>
</gene>
<dbReference type="AlphaFoldDB" id="A0A2M8RUP0"/>
<evidence type="ECO:0000313" key="11">
    <source>
        <dbReference type="Proteomes" id="UP000230282"/>
    </source>
</evidence>
<proteinExistence type="inferred from homology"/>
<dbReference type="FunFam" id="1.20.1720.10:FF:000005">
    <property type="entry name" value="Bcr/CflA family efflux transporter"/>
    <property type="match status" value="1"/>
</dbReference>
<dbReference type="SUPFAM" id="SSF103473">
    <property type="entry name" value="MFS general substrate transporter"/>
    <property type="match status" value="1"/>
</dbReference>
<dbReference type="EMBL" id="PHGZ01000018">
    <property type="protein sequence ID" value="PJG82618.1"/>
    <property type="molecule type" value="Genomic_DNA"/>
</dbReference>
<dbReference type="GO" id="GO:0005886">
    <property type="term" value="C:plasma membrane"/>
    <property type="evidence" value="ECO:0007669"/>
    <property type="project" value="UniProtKB-SubCell"/>
</dbReference>
<sequence>MGNKTHKAGFIFILTLGILSMLPPLGVDMYLPAFLNIARDLQISPEQVQHTLTFFAYGMAAGQLFWGPVGDSFGRKPIILLGVIVGAITSLSLTGIEHIGNFTLLRFIQGFFGAAPVVLAGALLRDLFSKNELSRTMSTITLVFMVAPLVAPIIGGYLVSFFHWHAIFYVIALMGVLSAVLVFFIIPETHKKEHRIPLRLGTVMRNFVSLWKNKQVLGYMFMGAFGFGGMFAFVTAGSIVYIGIYGIPVDQFGYFFMLNIGIMTFCSFLNGRLVTKLGAERMLQIGLTMQFLAGIWLLFVVIFDLGFWSMALGIAVFVGQNPLIGSNAMASILEKFPAMAGTANSMVGSVRFGTGATVGSLVALMEMKSAAPMLLTMTACSLIAVGCYYFLTYKNLQAE</sequence>
<comment type="similarity">
    <text evidence="2 8">Belongs to the major facilitator superfamily. Bcr/CmlA family.</text>
</comment>
<dbReference type="Gene3D" id="1.20.1720.10">
    <property type="entry name" value="Multidrug resistance protein D"/>
    <property type="match status" value="1"/>
</dbReference>
<dbReference type="Pfam" id="PF07690">
    <property type="entry name" value="MFS_1"/>
    <property type="match status" value="1"/>
</dbReference>